<dbReference type="SUPFAM" id="SSF56112">
    <property type="entry name" value="Protein kinase-like (PK-like)"/>
    <property type="match status" value="1"/>
</dbReference>
<dbReference type="InterPro" id="IPR001245">
    <property type="entry name" value="Ser-Thr/Tyr_kinase_cat_dom"/>
</dbReference>
<dbReference type="GO" id="GO:0004672">
    <property type="term" value="F:protein kinase activity"/>
    <property type="evidence" value="ECO:0007669"/>
    <property type="project" value="InterPro"/>
</dbReference>
<evidence type="ECO:0000259" key="1">
    <source>
        <dbReference type="PROSITE" id="PS50011"/>
    </source>
</evidence>
<dbReference type="InterPro" id="IPR011009">
    <property type="entry name" value="Kinase-like_dom_sf"/>
</dbReference>
<gene>
    <name evidence="2" type="ORF">DERYTH_LOCUS2361</name>
</gene>
<evidence type="ECO:0000313" key="3">
    <source>
        <dbReference type="Proteomes" id="UP000789405"/>
    </source>
</evidence>
<dbReference type="OrthoDB" id="2425228at2759"/>
<protein>
    <submittedName>
        <fullName evidence="2">1502_t:CDS:1</fullName>
    </submittedName>
</protein>
<dbReference type="EMBL" id="CAJVPY010000740">
    <property type="protein sequence ID" value="CAG8489907.1"/>
    <property type="molecule type" value="Genomic_DNA"/>
</dbReference>
<dbReference type="Pfam" id="PF07714">
    <property type="entry name" value="PK_Tyr_Ser-Thr"/>
    <property type="match status" value="1"/>
</dbReference>
<organism evidence="2 3">
    <name type="scientific">Dentiscutata erythropus</name>
    <dbReference type="NCBI Taxonomy" id="1348616"/>
    <lineage>
        <taxon>Eukaryota</taxon>
        <taxon>Fungi</taxon>
        <taxon>Fungi incertae sedis</taxon>
        <taxon>Mucoromycota</taxon>
        <taxon>Glomeromycotina</taxon>
        <taxon>Glomeromycetes</taxon>
        <taxon>Diversisporales</taxon>
        <taxon>Gigasporaceae</taxon>
        <taxon>Dentiscutata</taxon>
    </lineage>
</organism>
<evidence type="ECO:0000313" key="2">
    <source>
        <dbReference type="EMBL" id="CAG8489907.1"/>
    </source>
</evidence>
<reference evidence="2" key="1">
    <citation type="submission" date="2021-06" db="EMBL/GenBank/DDBJ databases">
        <authorList>
            <person name="Kallberg Y."/>
            <person name="Tangrot J."/>
            <person name="Rosling A."/>
        </authorList>
    </citation>
    <scope>NUCLEOTIDE SEQUENCE</scope>
    <source>
        <strain evidence="2">MA453B</strain>
    </source>
</reference>
<dbReference type="Gene3D" id="1.10.510.10">
    <property type="entry name" value="Transferase(Phosphotransferase) domain 1"/>
    <property type="match status" value="1"/>
</dbReference>
<feature type="domain" description="Protein kinase" evidence="1">
    <location>
        <begin position="1"/>
        <end position="196"/>
    </location>
</feature>
<proteinExistence type="predicted"/>
<dbReference type="InterPro" id="IPR000719">
    <property type="entry name" value="Prot_kinase_dom"/>
</dbReference>
<sequence>MAEWENGWFFKWENQKLLRYGKELVILKCLNDSKKFSEEWICEIETHLTLTIDAVQLVNCFGLTKDPETQNYMLVLYSMGYSLYEYLQENYSSITFLQKILILYDVIVSITSFYKVGLVHGDLHSGNIFQYKSTKDWAIGDLGLCEPNKSAVKIINNKPPKVSKKILYYTLENSTSCTIKIDSQVDNEGMQNYYVF</sequence>
<name>A0A9N8WQ53_9GLOM</name>
<comment type="caution">
    <text evidence="2">The sequence shown here is derived from an EMBL/GenBank/DDBJ whole genome shotgun (WGS) entry which is preliminary data.</text>
</comment>
<dbReference type="GO" id="GO:0005524">
    <property type="term" value="F:ATP binding"/>
    <property type="evidence" value="ECO:0007669"/>
    <property type="project" value="InterPro"/>
</dbReference>
<accession>A0A9N8WQ53</accession>
<dbReference type="PROSITE" id="PS50011">
    <property type="entry name" value="PROTEIN_KINASE_DOM"/>
    <property type="match status" value="1"/>
</dbReference>
<dbReference type="AlphaFoldDB" id="A0A9N8WQ53"/>
<dbReference type="Proteomes" id="UP000789405">
    <property type="component" value="Unassembled WGS sequence"/>
</dbReference>
<keyword evidence="3" id="KW-1185">Reference proteome</keyword>